<reference evidence="5" key="1">
    <citation type="submission" date="2014-08" db="EMBL/GenBank/DDBJ databases">
        <authorList>
            <person name="Moulin L."/>
        </authorList>
    </citation>
    <scope>NUCLEOTIDE SEQUENCE [LARGE SCALE GENOMIC DNA]</scope>
</reference>
<organism evidence="3 5">
    <name type="scientific">Mesorhizobium plurifarium</name>
    <dbReference type="NCBI Taxonomy" id="69974"/>
    <lineage>
        <taxon>Bacteria</taxon>
        <taxon>Pseudomonadati</taxon>
        <taxon>Pseudomonadota</taxon>
        <taxon>Alphaproteobacteria</taxon>
        <taxon>Hyphomicrobiales</taxon>
        <taxon>Phyllobacteriaceae</taxon>
        <taxon>Mesorhizobium</taxon>
    </lineage>
</organism>
<evidence type="ECO:0000313" key="4">
    <source>
        <dbReference type="EMBL" id="CDX60914.1"/>
    </source>
</evidence>
<dbReference type="EMBL" id="CCNE01000045">
    <property type="protein sequence ID" value="CDX60914.1"/>
    <property type="molecule type" value="Genomic_DNA"/>
</dbReference>
<gene>
    <name evidence="3" type="ORF">MPL3356_310019</name>
    <name evidence="4" type="ORF">MPL3365_50019</name>
</gene>
<dbReference type="EMBL" id="CCMZ01000025">
    <property type="protein sequence ID" value="CDX20159.1"/>
    <property type="molecule type" value="Genomic_DNA"/>
</dbReference>
<dbReference type="Proteomes" id="UP000045285">
    <property type="component" value="Unassembled WGS sequence"/>
</dbReference>
<reference evidence="3 6" key="2">
    <citation type="submission" date="2014-08" db="EMBL/GenBank/DDBJ databases">
        <authorList>
            <person name="Moulin Lionel"/>
        </authorList>
    </citation>
    <scope>NUCLEOTIDE SEQUENCE [LARGE SCALE GENOMIC DNA]</scope>
</reference>
<dbReference type="InterPro" id="IPR012495">
    <property type="entry name" value="TadE-like_dom"/>
</dbReference>
<keyword evidence="1" id="KW-0812">Transmembrane</keyword>
<evidence type="ECO:0000313" key="3">
    <source>
        <dbReference type="EMBL" id="CDX20159.1"/>
    </source>
</evidence>
<accession>A0A090DTF5</accession>
<evidence type="ECO:0000259" key="2">
    <source>
        <dbReference type="Pfam" id="PF07811"/>
    </source>
</evidence>
<keyword evidence="1" id="KW-1133">Transmembrane helix</keyword>
<proteinExistence type="predicted"/>
<keyword evidence="5" id="KW-1185">Reference proteome</keyword>
<dbReference type="Pfam" id="PF07811">
    <property type="entry name" value="TadE"/>
    <property type="match status" value="1"/>
</dbReference>
<evidence type="ECO:0000256" key="1">
    <source>
        <dbReference type="SAM" id="Phobius"/>
    </source>
</evidence>
<evidence type="ECO:0000313" key="5">
    <source>
        <dbReference type="Proteomes" id="UP000045285"/>
    </source>
</evidence>
<keyword evidence="1" id="KW-0472">Membrane</keyword>
<feature type="domain" description="TadE-like" evidence="2">
    <location>
        <begin position="18"/>
        <end position="60"/>
    </location>
</feature>
<name>A0A090DTF5_MESPL</name>
<feature type="transmembrane region" description="Helical" evidence="1">
    <location>
        <begin position="20"/>
        <end position="39"/>
    </location>
</feature>
<protein>
    <submittedName>
        <fullName evidence="3">TadE family protein</fullName>
    </submittedName>
</protein>
<evidence type="ECO:0000313" key="6">
    <source>
        <dbReference type="Proteomes" id="UP000046122"/>
    </source>
</evidence>
<dbReference type="AlphaFoldDB" id="A0A090DTF5"/>
<sequence>MLIALKQIIRRFKRDDDGAILVEMTLLTPFVLLLAAGVFEFGNILNTRMLLDAGVRDAARYMARCSSDWDTCSGYATNLAVKGAITGGSARVTGWTADEVEIKKIKSLQAIDPATGTELYLSATSNVDVVQVKTSYPYTGVGLWSYLGFGQLTLSVFHQERVLGW</sequence>
<dbReference type="Proteomes" id="UP000046122">
    <property type="component" value="Unassembled WGS sequence"/>
</dbReference>